<keyword evidence="15" id="KW-1185">Reference proteome</keyword>
<evidence type="ECO:0000256" key="8">
    <source>
        <dbReference type="ARBA" id="ARBA00023136"/>
    </source>
</evidence>
<dbReference type="Proteomes" id="UP001487305">
    <property type="component" value="Unassembled WGS sequence"/>
</dbReference>
<evidence type="ECO:0000256" key="4">
    <source>
        <dbReference type="ARBA" id="ARBA00022475"/>
    </source>
</evidence>
<evidence type="ECO:0000256" key="9">
    <source>
        <dbReference type="ARBA" id="ARBA00023306"/>
    </source>
</evidence>
<keyword evidence="7 11" id="KW-1133">Transmembrane helix</keyword>
<feature type="domain" description="ABC3 transporter permease C-terminal" evidence="12">
    <location>
        <begin position="184"/>
        <end position="303"/>
    </location>
</feature>
<comment type="subcellular location">
    <subcellularLocation>
        <location evidence="1">Cell membrane</location>
        <topology evidence="1">Multi-pass membrane protein</topology>
    </subcellularLocation>
</comment>
<dbReference type="InterPro" id="IPR040690">
    <property type="entry name" value="FtsX_ECD"/>
</dbReference>
<dbReference type="RefSeq" id="WP_102374407.1">
    <property type="nucleotide sequence ID" value="NZ_DBFADM010000010.1"/>
</dbReference>
<evidence type="ECO:0000259" key="12">
    <source>
        <dbReference type="Pfam" id="PF02687"/>
    </source>
</evidence>
<evidence type="ECO:0000256" key="5">
    <source>
        <dbReference type="ARBA" id="ARBA00022618"/>
    </source>
</evidence>
<gene>
    <name evidence="14" type="primary">ftsX</name>
    <name evidence="14" type="ORF">AAA083_09810</name>
</gene>
<organism evidence="14 15">
    <name type="scientific">Raoultibacter massiliensis</name>
    <dbReference type="NCBI Taxonomy" id="1852371"/>
    <lineage>
        <taxon>Bacteria</taxon>
        <taxon>Bacillati</taxon>
        <taxon>Actinomycetota</taxon>
        <taxon>Coriobacteriia</taxon>
        <taxon>Eggerthellales</taxon>
        <taxon>Eggerthellaceae</taxon>
        <taxon>Raoultibacter</taxon>
    </lineage>
</organism>
<feature type="transmembrane region" description="Helical" evidence="11">
    <location>
        <begin position="276"/>
        <end position="298"/>
    </location>
</feature>
<dbReference type="InterPro" id="IPR004513">
    <property type="entry name" value="FtsX"/>
</dbReference>
<accession>A0ABV1JF22</accession>
<keyword evidence="6 11" id="KW-0812">Transmembrane</keyword>
<evidence type="ECO:0000256" key="2">
    <source>
        <dbReference type="ARBA" id="ARBA00007379"/>
    </source>
</evidence>
<proteinExistence type="inferred from homology"/>
<dbReference type="Gene3D" id="3.30.70.3040">
    <property type="match status" value="1"/>
</dbReference>
<dbReference type="InterPro" id="IPR003838">
    <property type="entry name" value="ABC3_permease_C"/>
</dbReference>
<dbReference type="InterPro" id="IPR058204">
    <property type="entry name" value="FtsX_firmicutes-type"/>
</dbReference>
<sequence>MSSLLYFLKESLTGFSRNLSTALGSIVTIFLSLLIIGIFLIGGFIVENVVSSVEDKVSISVWLSDDASDSDITTLESYIQGLEGVESVGFTTKEQALENFRNSMTSNPEIVDQLDGQNPLPASIEVELSDPQMVETIAGQIQSNATFTKICDNPGDPADSLKYGQKSVERLFDLTNYIRYIGIALIALLIFIAMVFINNTIRLAILARRKEIAIMRLVGASNGFIRGPFLMEGALHAIIGSLLAVGSLELLRSIVFPQISTALVWLPLDLGSSTTFMIYALLIAAGLIIGLLGSALAMRRYLKV</sequence>
<evidence type="ECO:0000256" key="6">
    <source>
        <dbReference type="ARBA" id="ARBA00022692"/>
    </source>
</evidence>
<name>A0ABV1JF22_9ACTN</name>
<dbReference type="PANTHER" id="PTHR47755">
    <property type="entry name" value="CELL DIVISION PROTEIN FTSX"/>
    <property type="match status" value="1"/>
</dbReference>
<keyword evidence="8 10" id="KW-0472">Membrane</keyword>
<keyword evidence="4 10" id="KW-1003">Cell membrane</keyword>
<dbReference type="PIRSF" id="PIRSF003097">
    <property type="entry name" value="FtsX"/>
    <property type="match status" value="1"/>
</dbReference>
<feature type="transmembrane region" description="Helical" evidence="11">
    <location>
        <begin position="177"/>
        <end position="201"/>
    </location>
</feature>
<dbReference type="NCBIfam" id="NF038347">
    <property type="entry name" value="FtsX_Gpos"/>
    <property type="match status" value="1"/>
</dbReference>
<evidence type="ECO:0000256" key="3">
    <source>
        <dbReference type="ARBA" id="ARBA00021907"/>
    </source>
</evidence>
<comment type="similarity">
    <text evidence="2 10">Belongs to the ABC-4 integral membrane protein family. FtsX subfamily.</text>
</comment>
<dbReference type="Pfam" id="PF02687">
    <property type="entry name" value="FtsX"/>
    <property type="match status" value="1"/>
</dbReference>
<dbReference type="EMBL" id="JBBNOP010000007">
    <property type="protein sequence ID" value="MEQ3363267.1"/>
    <property type="molecule type" value="Genomic_DNA"/>
</dbReference>
<evidence type="ECO:0000256" key="1">
    <source>
        <dbReference type="ARBA" id="ARBA00004651"/>
    </source>
</evidence>
<dbReference type="PANTHER" id="PTHR47755:SF1">
    <property type="entry name" value="CELL DIVISION PROTEIN FTSX"/>
    <property type="match status" value="1"/>
</dbReference>
<dbReference type="Pfam" id="PF18075">
    <property type="entry name" value="FtsX_ECD"/>
    <property type="match status" value="1"/>
</dbReference>
<evidence type="ECO:0000256" key="11">
    <source>
        <dbReference type="SAM" id="Phobius"/>
    </source>
</evidence>
<feature type="transmembrane region" description="Helical" evidence="11">
    <location>
        <begin position="21"/>
        <end position="46"/>
    </location>
</feature>
<protein>
    <recommendedName>
        <fullName evidence="3 10">Cell division protein FtsX</fullName>
    </recommendedName>
</protein>
<comment type="caution">
    <text evidence="14">The sequence shown here is derived from an EMBL/GenBank/DDBJ whole genome shotgun (WGS) entry which is preliminary data.</text>
</comment>
<evidence type="ECO:0000313" key="15">
    <source>
        <dbReference type="Proteomes" id="UP001487305"/>
    </source>
</evidence>
<evidence type="ECO:0000259" key="13">
    <source>
        <dbReference type="Pfam" id="PF18075"/>
    </source>
</evidence>
<evidence type="ECO:0000256" key="10">
    <source>
        <dbReference type="PIRNR" id="PIRNR003097"/>
    </source>
</evidence>
<feature type="transmembrane region" description="Helical" evidence="11">
    <location>
        <begin position="234"/>
        <end position="256"/>
    </location>
</feature>
<keyword evidence="5 10" id="KW-0132">Cell division</keyword>
<reference evidence="14 15" key="1">
    <citation type="submission" date="2024-04" db="EMBL/GenBank/DDBJ databases">
        <title>Human intestinal bacterial collection.</title>
        <authorList>
            <person name="Pauvert C."/>
            <person name="Hitch T.C.A."/>
            <person name="Clavel T."/>
        </authorList>
    </citation>
    <scope>NUCLEOTIDE SEQUENCE [LARGE SCALE GENOMIC DNA]</scope>
    <source>
        <strain evidence="14 15">CLA-KB-H42</strain>
    </source>
</reference>
<evidence type="ECO:0000256" key="7">
    <source>
        <dbReference type="ARBA" id="ARBA00022989"/>
    </source>
</evidence>
<evidence type="ECO:0000313" key="14">
    <source>
        <dbReference type="EMBL" id="MEQ3363267.1"/>
    </source>
</evidence>
<feature type="domain" description="FtsX extracellular" evidence="13">
    <location>
        <begin position="57"/>
        <end position="145"/>
    </location>
</feature>
<keyword evidence="9 10" id="KW-0131">Cell cycle</keyword>